<dbReference type="InterPro" id="IPR002772">
    <property type="entry name" value="Glyco_hydro_3_C"/>
</dbReference>
<dbReference type="InterPro" id="IPR036881">
    <property type="entry name" value="Glyco_hydro_3_C_sf"/>
</dbReference>
<dbReference type="Pfam" id="PF00933">
    <property type="entry name" value="Glyco_hydro_3"/>
    <property type="match status" value="1"/>
</dbReference>
<protein>
    <submittedName>
        <fullName evidence="6">Glycoside hydrolase family 3 protein</fullName>
    </submittedName>
</protein>
<dbReference type="InterPro" id="IPR013783">
    <property type="entry name" value="Ig-like_fold"/>
</dbReference>
<reference evidence="6 7" key="1">
    <citation type="submission" date="2020-10" db="EMBL/GenBank/DDBJ databases">
        <title>Connecting structure to function with the recovery of over 1000 high-quality activated sludge metagenome-assembled genomes encoding full-length rRNA genes using long-read sequencing.</title>
        <authorList>
            <person name="Singleton C.M."/>
            <person name="Petriglieri F."/>
            <person name="Kristensen J.M."/>
            <person name="Kirkegaard R.H."/>
            <person name="Michaelsen T.Y."/>
            <person name="Andersen M.H."/>
            <person name="Karst S.M."/>
            <person name="Dueholm M.S."/>
            <person name="Nielsen P.H."/>
            <person name="Albertsen M."/>
        </authorList>
    </citation>
    <scope>NUCLEOTIDE SEQUENCE [LARGE SCALE GENOMIC DNA]</scope>
    <source>
        <strain evidence="6">Ega_18-Q3-R5-49_MAXAC.001</strain>
    </source>
</reference>
<organism evidence="6 7">
    <name type="scientific">Candidatus Phosphoribacter hodrii</name>
    <dbReference type="NCBI Taxonomy" id="2953743"/>
    <lineage>
        <taxon>Bacteria</taxon>
        <taxon>Bacillati</taxon>
        <taxon>Actinomycetota</taxon>
        <taxon>Actinomycetes</taxon>
        <taxon>Micrococcales</taxon>
        <taxon>Dermatophilaceae</taxon>
        <taxon>Candidatus Phosphoribacter</taxon>
    </lineage>
</organism>
<keyword evidence="2 6" id="KW-0378">Hydrolase</keyword>
<dbReference type="InterPro" id="IPR017853">
    <property type="entry name" value="GH"/>
</dbReference>
<comment type="similarity">
    <text evidence="1">Belongs to the glycosyl hydrolase 3 family.</text>
</comment>
<dbReference type="AlphaFoldDB" id="A0A935IM18"/>
<gene>
    <name evidence="6" type="ORF">IPI13_14850</name>
</gene>
<evidence type="ECO:0000256" key="3">
    <source>
        <dbReference type="SAM" id="MobiDB-lite"/>
    </source>
</evidence>
<dbReference type="Pfam" id="PF01915">
    <property type="entry name" value="Glyco_hydro_3_C"/>
    <property type="match status" value="1"/>
</dbReference>
<dbReference type="GO" id="GO:0004553">
    <property type="term" value="F:hydrolase activity, hydrolyzing O-glycosyl compounds"/>
    <property type="evidence" value="ECO:0007669"/>
    <property type="project" value="InterPro"/>
</dbReference>
<evidence type="ECO:0000256" key="2">
    <source>
        <dbReference type="ARBA" id="ARBA00022801"/>
    </source>
</evidence>
<accession>A0A935IM18</accession>
<dbReference type="InterPro" id="IPR001764">
    <property type="entry name" value="Glyco_hydro_3_N"/>
</dbReference>
<comment type="caution">
    <text evidence="6">The sequence shown here is derived from an EMBL/GenBank/DDBJ whole genome shotgun (WGS) entry which is preliminary data.</text>
</comment>
<evidence type="ECO:0000259" key="4">
    <source>
        <dbReference type="Pfam" id="PF00933"/>
    </source>
</evidence>
<dbReference type="SUPFAM" id="SSF52279">
    <property type="entry name" value="Beta-D-glucan exohydrolase, C-terminal domain"/>
    <property type="match status" value="1"/>
</dbReference>
<evidence type="ECO:0000313" key="6">
    <source>
        <dbReference type="EMBL" id="MBK7274382.1"/>
    </source>
</evidence>
<dbReference type="Gene3D" id="3.20.20.300">
    <property type="entry name" value="Glycoside hydrolase, family 3, N-terminal domain"/>
    <property type="match status" value="1"/>
</dbReference>
<sequence length="840" mass="87245">MSAPEAPSPTLADPAPTLADRRQPGAGPATTGNNGLIDELLGRLTLEQKVELITGASFWTTAACPEIGLRSLTLSDGPAGVRGRFWSEQHPSAALPNAVCLAATFDPELVERAGRLIGSEARRNGVDVLLGPTVNLHRSPHGGRNFEAFSEDAVLTAQTGGALVDGIQSQGVAATAKHFIGNDSETERMTLDAVIDEATLRSTYALPFEELVVDHDVAAVMSSYNSINGTSGTESPLLESLLRAEWGFRSLVISDWGAVRSVEAAAAARTDLAMPGPESPWSEGLVAAVRAGRADEADVDVKVASLLGLAARLGALSGIPPRQDPTALDDPHDPSSPAVRDLLATIAARGAVLLRNEGATLPLEPSPASIAVIGPAATRLRVGGGGSATVVPPHVVSVVTGIEAAFPDALVHAVEGVTQHRLLRPIGDRSTNDLGAAGYDVELLDLEGTVLAAQARTGGELIYGMGFPDGVDGDLVTRIRVTMTLHETGPRRIGVAGIGDAEIWIEGQRVAAQTLRNEHDDEIAGLSRPPQLVLDISLTGGERVVIEFAPAPDTIAALRIGLEGPARSTADLLEEAVAAARAADVAVVVVGTTEAEESEGFDRESLSLGADIDALVEAVAAVNPRTVVVLNVGAPVLLPWRERVAAILLAHFPGQEGGTAIGRILAGAEEPGGRLPSSWPRTADSRVPSVTPVAGTLAYQEGEAFGYRDPEGDFAFVFGDGLGFTTWSRSPSSAALLGDGSLRVSASVENTGSRRGRQPVLVFVAPAGSPEALRFAGSTMVELAPGTSTVAEVVVPSRRLQRLLPSPEAGLIVSLGFSVRDREPARIEPRPVIFPPPPPV</sequence>
<dbReference type="EMBL" id="JADJIB010000005">
    <property type="protein sequence ID" value="MBK7274382.1"/>
    <property type="molecule type" value="Genomic_DNA"/>
</dbReference>
<evidence type="ECO:0000313" key="7">
    <source>
        <dbReference type="Proteomes" id="UP000726105"/>
    </source>
</evidence>
<dbReference type="Gene3D" id="2.60.40.10">
    <property type="entry name" value="Immunoglobulins"/>
    <property type="match status" value="1"/>
</dbReference>
<feature type="region of interest" description="Disordered" evidence="3">
    <location>
        <begin position="1"/>
        <end position="34"/>
    </location>
</feature>
<evidence type="ECO:0000259" key="5">
    <source>
        <dbReference type="Pfam" id="PF01915"/>
    </source>
</evidence>
<dbReference type="Proteomes" id="UP000726105">
    <property type="component" value="Unassembled WGS sequence"/>
</dbReference>
<dbReference type="Gene3D" id="2.60.120.260">
    <property type="entry name" value="Galactose-binding domain-like"/>
    <property type="match status" value="1"/>
</dbReference>
<dbReference type="InterPro" id="IPR036962">
    <property type="entry name" value="Glyco_hydro_3_N_sf"/>
</dbReference>
<dbReference type="PRINTS" id="PR00133">
    <property type="entry name" value="GLHYDRLASE3"/>
</dbReference>
<dbReference type="GO" id="GO:0005975">
    <property type="term" value="P:carbohydrate metabolic process"/>
    <property type="evidence" value="ECO:0007669"/>
    <property type="project" value="InterPro"/>
</dbReference>
<dbReference type="InterPro" id="IPR050288">
    <property type="entry name" value="Cellulose_deg_GH3"/>
</dbReference>
<feature type="domain" description="Glycoside hydrolase family 3 C-terminal" evidence="5">
    <location>
        <begin position="352"/>
        <end position="707"/>
    </location>
</feature>
<name>A0A935IM18_9MICO</name>
<evidence type="ECO:0000256" key="1">
    <source>
        <dbReference type="ARBA" id="ARBA00005336"/>
    </source>
</evidence>
<dbReference type="PANTHER" id="PTHR42715">
    <property type="entry name" value="BETA-GLUCOSIDASE"/>
    <property type="match status" value="1"/>
</dbReference>
<dbReference type="PANTHER" id="PTHR42715:SF10">
    <property type="entry name" value="BETA-GLUCOSIDASE"/>
    <property type="match status" value="1"/>
</dbReference>
<feature type="domain" description="Glycoside hydrolase family 3 N-terminal" evidence="4">
    <location>
        <begin position="74"/>
        <end position="304"/>
    </location>
</feature>
<proteinExistence type="inferred from homology"/>
<dbReference type="SUPFAM" id="SSF51445">
    <property type="entry name" value="(Trans)glycosidases"/>
    <property type="match status" value="1"/>
</dbReference>
<dbReference type="Gene3D" id="3.40.50.1700">
    <property type="entry name" value="Glycoside hydrolase family 3 C-terminal domain"/>
    <property type="match status" value="1"/>
</dbReference>